<feature type="chain" id="PRO_5039579030" evidence="8">
    <location>
        <begin position="24"/>
        <end position="408"/>
    </location>
</feature>
<evidence type="ECO:0000256" key="1">
    <source>
        <dbReference type="ARBA" id="ARBA00004571"/>
    </source>
</evidence>
<keyword evidence="5 8" id="KW-0732">Signal</keyword>
<accession>A0A9D7LNM1</accession>
<keyword evidence="6" id="KW-0472">Membrane</keyword>
<dbReference type="GO" id="GO:0009279">
    <property type="term" value="C:cell outer membrane"/>
    <property type="evidence" value="ECO:0007669"/>
    <property type="project" value="UniProtKB-SubCell"/>
</dbReference>
<evidence type="ECO:0000256" key="6">
    <source>
        <dbReference type="ARBA" id="ARBA00023136"/>
    </source>
</evidence>
<keyword evidence="4" id="KW-0812">Transmembrane</keyword>
<dbReference type="Proteomes" id="UP000808146">
    <property type="component" value="Unassembled WGS sequence"/>
</dbReference>
<evidence type="ECO:0000256" key="2">
    <source>
        <dbReference type="ARBA" id="ARBA00008163"/>
    </source>
</evidence>
<gene>
    <name evidence="9" type="ORF">IPN75_02095</name>
</gene>
<organism evidence="9 10">
    <name type="scientific">Candidatus Dechloromonas phosphorivorans</name>
    <dbReference type="NCBI Taxonomy" id="2899244"/>
    <lineage>
        <taxon>Bacteria</taxon>
        <taxon>Pseudomonadati</taxon>
        <taxon>Pseudomonadota</taxon>
        <taxon>Betaproteobacteria</taxon>
        <taxon>Rhodocyclales</taxon>
        <taxon>Azonexaceae</taxon>
        <taxon>Dechloromonas</taxon>
    </lineage>
</organism>
<sequence length="408" mass="43792">MKKMTFRPLPGILLLAFSGVASASAFQLWEQNASGIATSFAGSAAVADNAGTIFFNPAGMTQLPGIQLSVGVAGVGPSFKFSNEGSSGLLGTGGDGGNAGSWAAVPNAYFSWQVAPDWFIGLGISSPFGLKTEYDANNWIGSYQGIKSKITTVNYNPSLAWKVNDKVSLGLGFSYQTLDAELTSAVPGVLRSSQLKGDDASWGWNAGALFTLSPAMRVGISYRSAVDYTLEGNSNTALTSRSVKTDVKLPDTFILSVWQQVSDRWEAMGDLSYTNWGTLKTLNVINSNTGAQIGSEIFGYRDSWRFAWGAAYKATEAWKLKFGIAYDRTPTTDNDRTVRVPDNDRIWFSLGAQWNGGAYGKIDAGYAYLYVKDADINQTKTFPGATSNLRGSYSDSGHLLGIQYSNGF</sequence>
<protein>
    <submittedName>
        <fullName evidence="9">Outer membrane protein transport protein</fullName>
    </submittedName>
</protein>
<comment type="caution">
    <text evidence="9">The sequence shown here is derived from an EMBL/GenBank/DDBJ whole genome shotgun (WGS) entry which is preliminary data.</text>
</comment>
<evidence type="ECO:0000313" key="10">
    <source>
        <dbReference type="Proteomes" id="UP000808146"/>
    </source>
</evidence>
<dbReference type="Pfam" id="PF03349">
    <property type="entry name" value="Toluene_X"/>
    <property type="match status" value="1"/>
</dbReference>
<proteinExistence type="inferred from homology"/>
<dbReference type="InterPro" id="IPR005017">
    <property type="entry name" value="OMPP1/FadL/TodX"/>
</dbReference>
<evidence type="ECO:0000256" key="8">
    <source>
        <dbReference type="SAM" id="SignalP"/>
    </source>
</evidence>
<evidence type="ECO:0000256" key="3">
    <source>
        <dbReference type="ARBA" id="ARBA00022452"/>
    </source>
</evidence>
<dbReference type="SUPFAM" id="SSF56935">
    <property type="entry name" value="Porins"/>
    <property type="match status" value="1"/>
</dbReference>
<dbReference type="PANTHER" id="PTHR35093">
    <property type="entry name" value="OUTER MEMBRANE PROTEIN NMB0088-RELATED"/>
    <property type="match status" value="1"/>
</dbReference>
<comment type="similarity">
    <text evidence="2">Belongs to the OmpP1/FadL family.</text>
</comment>
<keyword evidence="3" id="KW-1134">Transmembrane beta strand</keyword>
<evidence type="ECO:0000313" key="9">
    <source>
        <dbReference type="EMBL" id="MBK8889245.1"/>
    </source>
</evidence>
<name>A0A9D7LNM1_9RHOO</name>
<feature type="signal peptide" evidence="8">
    <location>
        <begin position="1"/>
        <end position="23"/>
    </location>
</feature>
<dbReference type="GO" id="GO:0015483">
    <property type="term" value="F:long-chain fatty acid transporting porin activity"/>
    <property type="evidence" value="ECO:0007669"/>
    <property type="project" value="TreeGrafter"/>
</dbReference>
<evidence type="ECO:0000256" key="7">
    <source>
        <dbReference type="ARBA" id="ARBA00023237"/>
    </source>
</evidence>
<dbReference type="EMBL" id="JADKBR010000001">
    <property type="protein sequence ID" value="MBK8889245.1"/>
    <property type="molecule type" value="Genomic_DNA"/>
</dbReference>
<dbReference type="AlphaFoldDB" id="A0A9D7LNM1"/>
<evidence type="ECO:0000256" key="4">
    <source>
        <dbReference type="ARBA" id="ARBA00022692"/>
    </source>
</evidence>
<keyword evidence="7" id="KW-0998">Cell outer membrane</keyword>
<dbReference type="Gene3D" id="2.40.160.60">
    <property type="entry name" value="Outer membrane protein transport protein (OMPP1/FadL/TodX)"/>
    <property type="match status" value="1"/>
</dbReference>
<evidence type="ECO:0000256" key="5">
    <source>
        <dbReference type="ARBA" id="ARBA00022729"/>
    </source>
</evidence>
<comment type="subcellular location">
    <subcellularLocation>
        <location evidence="1">Cell outer membrane</location>
        <topology evidence="1">Multi-pass membrane protein</topology>
    </subcellularLocation>
</comment>
<dbReference type="PANTHER" id="PTHR35093:SF3">
    <property type="entry name" value="LONG-CHAIN FATTY ACID TRANSPORT PROTEIN"/>
    <property type="match status" value="1"/>
</dbReference>
<reference evidence="9" key="1">
    <citation type="submission" date="2020-10" db="EMBL/GenBank/DDBJ databases">
        <title>Connecting structure to function with the recovery of over 1000 high-quality activated sludge metagenome-assembled genomes encoding full-length rRNA genes using long-read sequencing.</title>
        <authorList>
            <person name="Singleton C.M."/>
            <person name="Petriglieri F."/>
            <person name="Kristensen J.M."/>
            <person name="Kirkegaard R.H."/>
            <person name="Michaelsen T.Y."/>
            <person name="Andersen M.H."/>
            <person name="Karst S.M."/>
            <person name="Dueholm M.S."/>
            <person name="Nielsen P.H."/>
            <person name="Albertsen M."/>
        </authorList>
    </citation>
    <scope>NUCLEOTIDE SEQUENCE</scope>
    <source>
        <strain evidence="9">OdNE_18-Q3-R46-58_BAT3C.305</strain>
    </source>
</reference>